<keyword evidence="1" id="KW-0812">Transmembrane</keyword>
<evidence type="ECO:0000256" key="1">
    <source>
        <dbReference type="SAM" id="Phobius"/>
    </source>
</evidence>
<dbReference type="Pfam" id="PF00873">
    <property type="entry name" value="ACR_tran"/>
    <property type="match status" value="1"/>
</dbReference>
<dbReference type="Gene3D" id="3.30.70.1320">
    <property type="entry name" value="Multidrug efflux transporter AcrB pore domain like"/>
    <property type="match status" value="1"/>
</dbReference>
<sequence>MSRAWIRCFRYRLLAVAIFIVLVSVFCIDKLTFADEISPEISKTIQITVNWPNKTAIQVEEKITKPWEQILKSISGYKSIESISEVGSSLIRLELREGIEIQNVIQSIRNEYLLQRHRFPEDSLFPRIKLGRLENQYILILQNIRNDPTKNRKGLEQKIRNISGLESLVHYSHKEREILVQIYSDWIQTQEFPSLSQIFTTIRNFQWGFQLDESLGIWFPKDYPPNKESFSKLGLPSRLGEGIKFSSLGKVAFEERAVRHGTRINGASSETMILNAESATSLYHLTNELKPILAEYNDWILLYSSHQELVNEFIRFIIILISVDLVLIIFSSYLNLERFHLAVYFFSYYTSLLLFLSVCSIFAYPLGKMNFFLFIVWKYFFAFVSSKRISFWNKKVSYSLFIFFLFVYLDWIPKVFGLILLANLYFYISISFLNSLFGHFVRIPFPQFKFRLFDTSFYFLRKVLDQSKQSKSLFKVLGIFVFFAMGILFSFFSSISLYSLTIPNGSIQMARLEFPTSIPEQETLRITKQVEDVILERNLTDLLVVKQSATNADFYFRLNELGVSNGMRNLPSESGYFHVLGESIVNSGHILRFSNAETSILERNILPLVPWIRNFPGVTEVILCFQPSVDGLELQSNAKFGSFLNFGKEELVSERSLDLQSAIVGRMLIDKKLTDIRFLVKQNKEVENYSGKGVKLSNGITLFDKSISHYKEIKTPGRIYHKNGDTSLELLVKGENIHWNELESKINKLLSEGPVRLSEISPQKKSETKSRAIFLFIWIFIYSFRKKSKLHSWMILILFLFLFRIQISIFGDEYLLFGATSITLVIFEIWSRDYINYLKHCIPLIFLVLIAYLFPGEGGKFLFEGLLLVSLFILMKFKLFSILDLFKTKTTF</sequence>
<proteinExistence type="predicted"/>
<feature type="transmembrane region" description="Helical" evidence="1">
    <location>
        <begin position="418"/>
        <end position="441"/>
    </location>
</feature>
<dbReference type="PANTHER" id="PTHR32063">
    <property type="match status" value="1"/>
</dbReference>
<dbReference type="Gene3D" id="3.30.70.1430">
    <property type="entry name" value="Multidrug efflux transporter AcrB pore domain"/>
    <property type="match status" value="1"/>
</dbReference>
<feature type="transmembrane region" description="Helical" evidence="1">
    <location>
        <begin position="837"/>
        <end position="854"/>
    </location>
</feature>
<name>A0ABY2LW79_9LEPT</name>
<dbReference type="InterPro" id="IPR001036">
    <property type="entry name" value="Acrflvin-R"/>
</dbReference>
<comment type="caution">
    <text evidence="2">The sequence shown here is derived from an EMBL/GenBank/DDBJ whole genome shotgun (WGS) entry which is preliminary data.</text>
</comment>
<dbReference type="RefSeq" id="WP_135570750.1">
    <property type="nucleotide sequence ID" value="NZ_RQFN01000011.1"/>
</dbReference>
<keyword evidence="1" id="KW-1133">Transmembrane helix</keyword>
<feature type="transmembrane region" description="Helical" evidence="1">
    <location>
        <begin position="866"/>
        <end position="886"/>
    </location>
</feature>
<protein>
    <submittedName>
        <fullName evidence="2">AcrB/AcrD/AcrF family protein</fullName>
    </submittedName>
</protein>
<dbReference type="Gene3D" id="3.30.2090.10">
    <property type="entry name" value="Multidrug efflux transporter AcrB TolC docking domain, DN and DC subdomains"/>
    <property type="match status" value="1"/>
</dbReference>
<feature type="transmembrane region" description="Helical" evidence="1">
    <location>
        <begin position="396"/>
        <end position="412"/>
    </location>
</feature>
<feature type="transmembrane region" description="Helical" evidence="1">
    <location>
        <begin position="369"/>
        <end position="384"/>
    </location>
</feature>
<feature type="transmembrane region" description="Helical" evidence="1">
    <location>
        <begin position="313"/>
        <end position="334"/>
    </location>
</feature>
<keyword evidence="3" id="KW-1185">Reference proteome</keyword>
<evidence type="ECO:0000313" key="3">
    <source>
        <dbReference type="Proteomes" id="UP000297465"/>
    </source>
</evidence>
<keyword evidence="1" id="KW-0472">Membrane</keyword>
<dbReference type="EMBL" id="RQFO01000001">
    <property type="protein sequence ID" value="TGL06854.1"/>
    <property type="molecule type" value="Genomic_DNA"/>
</dbReference>
<evidence type="ECO:0000313" key="2">
    <source>
        <dbReference type="EMBL" id="TGL06854.1"/>
    </source>
</evidence>
<organism evidence="2 3">
    <name type="scientific">Leptospira montravelensis</name>
    <dbReference type="NCBI Taxonomy" id="2484961"/>
    <lineage>
        <taxon>Bacteria</taxon>
        <taxon>Pseudomonadati</taxon>
        <taxon>Spirochaetota</taxon>
        <taxon>Spirochaetia</taxon>
        <taxon>Leptospirales</taxon>
        <taxon>Leptospiraceae</taxon>
        <taxon>Leptospira</taxon>
    </lineage>
</organism>
<dbReference type="SUPFAM" id="SSF82693">
    <property type="entry name" value="Multidrug efflux transporter AcrB pore domain, PN1, PN2, PC1 and PC2 subdomains"/>
    <property type="match status" value="1"/>
</dbReference>
<dbReference type="Gene3D" id="1.20.1640.10">
    <property type="entry name" value="Multidrug efflux transporter AcrB transmembrane domain"/>
    <property type="match status" value="1"/>
</dbReference>
<accession>A0ABY2LW79</accession>
<dbReference type="Proteomes" id="UP000297465">
    <property type="component" value="Unassembled WGS sequence"/>
</dbReference>
<feature type="transmembrane region" description="Helical" evidence="1">
    <location>
        <begin position="814"/>
        <end position="830"/>
    </location>
</feature>
<gene>
    <name evidence="2" type="ORF">EHQ31_00310</name>
</gene>
<dbReference type="InterPro" id="IPR027463">
    <property type="entry name" value="AcrB_DN_DC_subdom"/>
</dbReference>
<feature type="transmembrane region" description="Helical" evidence="1">
    <location>
        <begin position="476"/>
        <end position="500"/>
    </location>
</feature>
<feature type="transmembrane region" description="Helical" evidence="1">
    <location>
        <begin position="341"/>
        <end position="363"/>
    </location>
</feature>
<reference evidence="3" key="1">
    <citation type="journal article" date="2019" name="PLoS Negl. Trop. Dis.">
        <title>Revisiting the worldwide diversity of Leptospira species in the environment.</title>
        <authorList>
            <person name="Vincent A.T."/>
            <person name="Schiettekatte O."/>
            <person name="Bourhy P."/>
            <person name="Veyrier F.J."/>
            <person name="Picardeau M."/>
        </authorList>
    </citation>
    <scope>NUCLEOTIDE SEQUENCE [LARGE SCALE GENOMIC DNA]</scope>
    <source>
        <strain evidence="3">201800278</strain>
    </source>
</reference>
<dbReference type="PANTHER" id="PTHR32063:SF24">
    <property type="entry name" value="CATION EFFLUX SYSTEM (ACRB_ACRD_ACRF FAMILY)"/>
    <property type="match status" value="1"/>
</dbReference>